<dbReference type="PROSITE" id="PS00211">
    <property type="entry name" value="ABC_TRANSPORTER_1"/>
    <property type="match status" value="1"/>
</dbReference>
<keyword evidence="4" id="KW-0067">ATP-binding</keyword>
<organism evidence="6 7">
    <name type="scientific">Actinoallomurus oryzae</name>
    <dbReference type="NCBI Taxonomy" id="502180"/>
    <lineage>
        <taxon>Bacteria</taxon>
        <taxon>Bacillati</taxon>
        <taxon>Actinomycetota</taxon>
        <taxon>Actinomycetes</taxon>
        <taxon>Streptosporangiales</taxon>
        <taxon>Thermomonosporaceae</taxon>
        <taxon>Actinoallomurus</taxon>
    </lineage>
</organism>
<evidence type="ECO:0000256" key="2">
    <source>
        <dbReference type="ARBA" id="ARBA00022448"/>
    </source>
</evidence>
<dbReference type="EMBL" id="BAABHF010000010">
    <property type="protein sequence ID" value="GAA4486681.1"/>
    <property type="molecule type" value="Genomic_DNA"/>
</dbReference>
<keyword evidence="7" id="KW-1185">Reference proteome</keyword>
<accession>A0ABP8PGF6</accession>
<gene>
    <name evidence="6" type="ORF">GCM10023191_013410</name>
</gene>
<dbReference type="InterPro" id="IPR027417">
    <property type="entry name" value="P-loop_NTPase"/>
</dbReference>
<dbReference type="InterPro" id="IPR050319">
    <property type="entry name" value="ABC_transp_ATP-bind"/>
</dbReference>
<evidence type="ECO:0000313" key="7">
    <source>
        <dbReference type="Proteomes" id="UP001500503"/>
    </source>
</evidence>
<keyword evidence="2" id="KW-0813">Transport</keyword>
<comment type="similarity">
    <text evidence="1">Belongs to the ABC transporter superfamily.</text>
</comment>
<keyword evidence="3" id="KW-0547">Nucleotide-binding</keyword>
<evidence type="ECO:0000313" key="6">
    <source>
        <dbReference type="EMBL" id="GAA4486681.1"/>
    </source>
</evidence>
<dbReference type="Proteomes" id="UP001500503">
    <property type="component" value="Unassembled WGS sequence"/>
</dbReference>
<dbReference type="InterPro" id="IPR017871">
    <property type="entry name" value="ABC_transporter-like_CS"/>
</dbReference>
<reference evidence="7" key="1">
    <citation type="journal article" date="2019" name="Int. J. Syst. Evol. Microbiol.">
        <title>The Global Catalogue of Microorganisms (GCM) 10K type strain sequencing project: providing services to taxonomists for standard genome sequencing and annotation.</title>
        <authorList>
            <consortium name="The Broad Institute Genomics Platform"/>
            <consortium name="The Broad Institute Genome Sequencing Center for Infectious Disease"/>
            <person name="Wu L."/>
            <person name="Ma J."/>
        </authorList>
    </citation>
    <scope>NUCLEOTIDE SEQUENCE [LARGE SCALE GENOMIC DNA]</scope>
    <source>
        <strain evidence="7">JCM 17933</strain>
    </source>
</reference>
<evidence type="ECO:0000256" key="1">
    <source>
        <dbReference type="ARBA" id="ARBA00005417"/>
    </source>
</evidence>
<proteinExistence type="inferred from homology"/>
<protein>
    <recommendedName>
        <fullName evidence="5">ABC transporter domain-containing protein</fullName>
    </recommendedName>
</protein>
<name>A0ABP8PGF6_9ACTN</name>
<sequence length="236" mass="25050">MNIVDLTVRYGSATAVDRVSLEIPPGTTVGLVGESGSGKSTLAKAIVGLVPIASGRIDGVDPRRRQIVFQDPYGSLNPRMTVGASVAEGLGLPRADRAAEVRRLLAQVNLDPALADRYPRELSGGQRQRVAIARAIGARPELLVADEITSALDVSVQGAVLNLIRELRAERRLSVLFISHNLAVVRYVADIVAVMRAGRLVEVGPTDQVVGAPRDEYTRALLAAVPNLGGRPAVTR</sequence>
<evidence type="ECO:0000256" key="4">
    <source>
        <dbReference type="ARBA" id="ARBA00022840"/>
    </source>
</evidence>
<dbReference type="Gene3D" id="3.40.50.300">
    <property type="entry name" value="P-loop containing nucleotide triphosphate hydrolases"/>
    <property type="match status" value="1"/>
</dbReference>
<evidence type="ECO:0000259" key="5">
    <source>
        <dbReference type="PROSITE" id="PS50893"/>
    </source>
</evidence>
<evidence type="ECO:0000256" key="3">
    <source>
        <dbReference type="ARBA" id="ARBA00022741"/>
    </source>
</evidence>
<dbReference type="SUPFAM" id="SSF52540">
    <property type="entry name" value="P-loop containing nucleoside triphosphate hydrolases"/>
    <property type="match status" value="1"/>
</dbReference>
<dbReference type="SMART" id="SM00382">
    <property type="entry name" value="AAA"/>
    <property type="match status" value="1"/>
</dbReference>
<dbReference type="PROSITE" id="PS50893">
    <property type="entry name" value="ABC_TRANSPORTER_2"/>
    <property type="match status" value="1"/>
</dbReference>
<dbReference type="InterPro" id="IPR003439">
    <property type="entry name" value="ABC_transporter-like_ATP-bd"/>
</dbReference>
<dbReference type="PANTHER" id="PTHR43776">
    <property type="entry name" value="TRANSPORT ATP-BINDING PROTEIN"/>
    <property type="match status" value="1"/>
</dbReference>
<dbReference type="CDD" id="cd03257">
    <property type="entry name" value="ABC_NikE_OppD_transporters"/>
    <property type="match status" value="1"/>
</dbReference>
<dbReference type="Pfam" id="PF00005">
    <property type="entry name" value="ABC_tran"/>
    <property type="match status" value="1"/>
</dbReference>
<feature type="domain" description="ABC transporter" evidence="5">
    <location>
        <begin position="1"/>
        <end position="222"/>
    </location>
</feature>
<dbReference type="InterPro" id="IPR003593">
    <property type="entry name" value="AAA+_ATPase"/>
</dbReference>
<comment type="caution">
    <text evidence="6">The sequence shown here is derived from an EMBL/GenBank/DDBJ whole genome shotgun (WGS) entry which is preliminary data.</text>
</comment>
<dbReference type="RefSeq" id="WP_345458700.1">
    <property type="nucleotide sequence ID" value="NZ_BAABHF010000010.1"/>
</dbReference>
<dbReference type="PANTHER" id="PTHR43776:SF7">
    <property type="entry name" value="D,D-DIPEPTIDE TRANSPORT ATP-BINDING PROTEIN DDPF-RELATED"/>
    <property type="match status" value="1"/>
</dbReference>